<dbReference type="InterPro" id="IPR015590">
    <property type="entry name" value="Aldehyde_DH_dom"/>
</dbReference>
<dbReference type="InterPro" id="IPR016161">
    <property type="entry name" value="Ald_DH/histidinol_DH"/>
</dbReference>
<dbReference type="GO" id="GO:0004029">
    <property type="term" value="F:aldehyde dehydrogenase (NAD+) activity"/>
    <property type="evidence" value="ECO:0007669"/>
    <property type="project" value="InterPro"/>
</dbReference>
<comment type="similarity">
    <text evidence="1">Belongs to the aldehyde dehydrogenase family.</text>
</comment>
<dbReference type="Proteomes" id="UP000789595">
    <property type="component" value="Unassembled WGS sequence"/>
</dbReference>
<dbReference type="PANTHER" id="PTHR43521:SF7">
    <property type="entry name" value="DELTA-1-PYRROLINE-5-CARBOXYLATE DEHYDROGENASE 12A1, MITOCHONDRIAL"/>
    <property type="match status" value="1"/>
</dbReference>
<evidence type="ECO:0000256" key="3">
    <source>
        <dbReference type="ARBA" id="ARBA00023027"/>
    </source>
</evidence>
<dbReference type="InterPro" id="IPR016163">
    <property type="entry name" value="Ald_DH_C"/>
</dbReference>
<evidence type="ECO:0000313" key="5">
    <source>
        <dbReference type="EMBL" id="CAH0368224.1"/>
    </source>
</evidence>
<dbReference type="EMBL" id="CAKKNE010000002">
    <property type="protein sequence ID" value="CAH0368224.1"/>
    <property type="molecule type" value="Genomic_DNA"/>
</dbReference>
<dbReference type="OrthoDB" id="440325at2759"/>
<comment type="caution">
    <text evidence="5">The sequence shown here is derived from an EMBL/GenBank/DDBJ whole genome shotgun (WGS) entry which is preliminary data.</text>
</comment>
<keyword evidence="3" id="KW-0520">NAD</keyword>
<evidence type="ECO:0000313" key="6">
    <source>
        <dbReference type="Proteomes" id="UP000789595"/>
    </source>
</evidence>
<dbReference type="InterPro" id="IPR016160">
    <property type="entry name" value="Ald_DH_CS_CYS"/>
</dbReference>
<organism evidence="5 6">
    <name type="scientific">Pelagomonas calceolata</name>
    <dbReference type="NCBI Taxonomy" id="35677"/>
    <lineage>
        <taxon>Eukaryota</taxon>
        <taxon>Sar</taxon>
        <taxon>Stramenopiles</taxon>
        <taxon>Ochrophyta</taxon>
        <taxon>Pelagophyceae</taxon>
        <taxon>Pelagomonadales</taxon>
        <taxon>Pelagomonadaceae</taxon>
        <taxon>Pelagomonas</taxon>
    </lineage>
</organism>
<dbReference type="AlphaFoldDB" id="A0A8J2SKN3"/>
<proteinExistence type="inferred from homology"/>
<sequence length="549" mass="59432">MLSQSLQKLARRAVAPTRRTFQKGALPAWATVDPWAMSGAAPAKGRNFVDGEWRDAAHTKTIPDPLNGEAFLEVPDAQGADLDPFVDAMRRTPKSGLHNPLKAPEKYFELGECNALIGAALRDEDTQNFFAELLQRVVPKHDKQVLGEVTTVRKWVEGFAGDGVRRLAQATSLPGDHAGQETRSYRWPYGATSVITPFNFPLEIPALQSLASVWMGNKCTVKIDERVQIVYEQFLRLCHACGFPKDALDLIYCSGPAFNDVLIRGDAKMTLFTGSQAVAEKLTLDLRGKVKLEDAGFDWKILGPDVDDFEYVAWQADQDAYAFSGQKCSAQSICFVHENWEAAGFTAKIKETAAQRNVGDLSAGPVLSWSTDKMLDHVGKVAALPGAKVVFGGRKLAGSEAFHAAYGGLEPTAVEVPLATMLASPETFELVTTELFGPFQVLVPYASAELPAVLEACERMTNHLTAAVVSNDANFANAVLGATVNGTVYAGRRARTTGAPQNHWFGPCGDPRSAGIHTPDAIRLCWSSHREVIADVGPVGHDWTAPAPT</sequence>
<evidence type="ECO:0000256" key="2">
    <source>
        <dbReference type="ARBA" id="ARBA00023002"/>
    </source>
</evidence>
<dbReference type="Gene3D" id="3.40.605.10">
    <property type="entry name" value="Aldehyde Dehydrogenase, Chain A, domain 1"/>
    <property type="match status" value="1"/>
</dbReference>
<keyword evidence="2" id="KW-0560">Oxidoreductase</keyword>
<protein>
    <recommendedName>
        <fullName evidence="4">Aldehyde dehydrogenase domain-containing protein</fullName>
    </recommendedName>
</protein>
<dbReference type="InterPro" id="IPR016162">
    <property type="entry name" value="Ald_DH_N"/>
</dbReference>
<reference evidence="5" key="1">
    <citation type="submission" date="2021-11" db="EMBL/GenBank/DDBJ databases">
        <authorList>
            <consortium name="Genoscope - CEA"/>
            <person name="William W."/>
        </authorList>
    </citation>
    <scope>NUCLEOTIDE SEQUENCE</scope>
</reference>
<name>A0A8J2SKN3_9STRA</name>
<gene>
    <name evidence="5" type="ORF">PECAL_2P12820</name>
</gene>
<feature type="domain" description="Aldehyde dehydrogenase" evidence="4">
    <location>
        <begin position="59"/>
        <end position="501"/>
    </location>
</feature>
<accession>A0A8J2SKN3</accession>
<dbReference type="Gene3D" id="3.40.309.10">
    <property type="entry name" value="Aldehyde Dehydrogenase, Chain A, domain 2"/>
    <property type="match status" value="1"/>
</dbReference>
<evidence type="ECO:0000259" key="4">
    <source>
        <dbReference type="Pfam" id="PF00171"/>
    </source>
</evidence>
<dbReference type="PANTHER" id="PTHR43521">
    <property type="entry name" value="ALPHA-AMINOADIPIC SEMIALDEHYDE DEHYDROGENASE"/>
    <property type="match status" value="1"/>
</dbReference>
<dbReference type="InterPro" id="IPR044638">
    <property type="entry name" value="ALDH7A1-like"/>
</dbReference>
<dbReference type="PROSITE" id="PS00070">
    <property type="entry name" value="ALDEHYDE_DEHYDR_CYS"/>
    <property type="match status" value="1"/>
</dbReference>
<keyword evidence="6" id="KW-1185">Reference proteome</keyword>
<evidence type="ECO:0000256" key="1">
    <source>
        <dbReference type="ARBA" id="ARBA00009986"/>
    </source>
</evidence>
<dbReference type="SUPFAM" id="SSF53720">
    <property type="entry name" value="ALDH-like"/>
    <property type="match status" value="1"/>
</dbReference>
<dbReference type="Pfam" id="PF00171">
    <property type="entry name" value="Aldedh"/>
    <property type="match status" value="1"/>
</dbReference>